<evidence type="ECO:0000313" key="2">
    <source>
        <dbReference type="WBParaSite" id="jg5267"/>
    </source>
</evidence>
<evidence type="ECO:0000313" key="1">
    <source>
        <dbReference type="Proteomes" id="UP000887574"/>
    </source>
</evidence>
<dbReference type="WBParaSite" id="jg5267">
    <property type="protein sequence ID" value="jg5267"/>
    <property type="gene ID" value="jg5267"/>
</dbReference>
<name>A0A915EDR4_9BILA</name>
<dbReference type="AlphaFoldDB" id="A0A915EDR4"/>
<proteinExistence type="predicted"/>
<protein>
    <submittedName>
        <fullName evidence="2">DUF4371 domain-containing protein</fullName>
    </submittedName>
</protein>
<dbReference type="Proteomes" id="UP000887574">
    <property type="component" value="Unplaced"/>
</dbReference>
<reference evidence="2" key="1">
    <citation type="submission" date="2022-11" db="UniProtKB">
        <authorList>
            <consortium name="WormBaseParasite"/>
        </authorList>
    </citation>
    <scope>IDENTIFICATION</scope>
</reference>
<organism evidence="1 2">
    <name type="scientific">Ditylenchus dipsaci</name>
    <dbReference type="NCBI Taxonomy" id="166011"/>
    <lineage>
        <taxon>Eukaryota</taxon>
        <taxon>Metazoa</taxon>
        <taxon>Ecdysozoa</taxon>
        <taxon>Nematoda</taxon>
        <taxon>Chromadorea</taxon>
        <taxon>Rhabditida</taxon>
        <taxon>Tylenchina</taxon>
        <taxon>Tylenchomorpha</taxon>
        <taxon>Sphaerularioidea</taxon>
        <taxon>Anguinidae</taxon>
        <taxon>Anguininae</taxon>
        <taxon>Ditylenchus</taxon>
    </lineage>
</organism>
<keyword evidence="1" id="KW-1185">Reference proteome</keyword>
<sequence>MSAQNSFSQSAGKQNRVRRINAIWFKFTVEQDKGGKQSARCNECAKNKRIPIPGVTLHVCDANGILRRLFLGLCEFNESHTGTAVRREVKKILVDYELSIKDVFKVATDGASNMANAFRDVCSGNEMFLCSENISSKIIFN</sequence>
<accession>A0A915EDR4</accession>